<feature type="region of interest" description="Disordered" evidence="1">
    <location>
        <begin position="375"/>
        <end position="403"/>
    </location>
</feature>
<protein>
    <recommendedName>
        <fullName evidence="8">Clr5 domain-containing protein</fullName>
    </recommendedName>
</protein>
<accession>A0AAI9V8H2</accession>
<feature type="region of interest" description="Disordered" evidence="1">
    <location>
        <begin position="103"/>
        <end position="130"/>
    </location>
</feature>
<feature type="region of interest" description="Disordered" evidence="1">
    <location>
        <begin position="529"/>
        <end position="587"/>
    </location>
</feature>
<evidence type="ECO:0000256" key="2">
    <source>
        <dbReference type="SAM" id="Phobius"/>
    </source>
</evidence>
<dbReference type="Pfam" id="PF24962">
    <property type="entry name" value="DUF7767"/>
    <property type="match status" value="1"/>
</dbReference>
<feature type="domain" description="Tri-helical" evidence="4">
    <location>
        <begin position="318"/>
        <end position="422"/>
    </location>
</feature>
<feature type="compositionally biased region" description="Low complexity" evidence="1">
    <location>
        <begin position="271"/>
        <end position="282"/>
    </location>
</feature>
<feature type="compositionally biased region" description="Polar residues" evidence="1">
    <location>
        <begin position="103"/>
        <end position="115"/>
    </location>
</feature>
<keyword evidence="2" id="KW-0472">Membrane</keyword>
<feature type="region of interest" description="Disordered" evidence="1">
    <location>
        <begin position="489"/>
        <end position="508"/>
    </location>
</feature>
<feature type="compositionally biased region" description="Basic and acidic residues" evidence="1">
    <location>
        <begin position="550"/>
        <end position="559"/>
    </location>
</feature>
<keyword evidence="7" id="KW-1185">Reference proteome</keyword>
<feature type="transmembrane region" description="Helical" evidence="2">
    <location>
        <begin position="74"/>
        <end position="97"/>
    </location>
</feature>
<dbReference type="InterPro" id="IPR056669">
    <property type="entry name" value="DUF7767"/>
</dbReference>
<dbReference type="Pfam" id="PF14420">
    <property type="entry name" value="Clr5"/>
    <property type="match status" value="1"/>
</dbReference>
<evidence type="ECO:0000313" key="7">
    <source>
        <dbReference type="Proteomes" id="UP001239213"/>
    </source>
</evidence>
<dbReference type="Proteomes" id="UP001239213">
    <property type="component" value="Unassembled WGS sequence"/>
</dbReference>
<feature type="region of interest" description="Disordered" evidence="1">
    <location>
        <begin position="201"/>
        <end position="311"/>
    </location>
</feature>
<evidence type="ECO:0000256" key="1">
    <source>
        <dbReference type="SAM" id="MobiDB-lite"/>
    </source>
</evidence>
<proteinExistence type="predicted"/>
<evidence type="ECO:0000259" key="4">
    <source>
        <dbReference type="Pfam" id="PF24465"/>
    </source>
</evidence>
<feature type="compositionally biased region" description="Low complexity" evidence="1">
    <location>
        <begin position="384"/>
        <end position="399"/>
    </location>
</feature>
<feature type="compositionally biased region" description="Low complexity" evidence="1">
    <location>
        <begin position="694"/>
        <end position="710"/>
    </location>
</feature>
<keyword evidence="2" id="KW-0812">Transmembrane</keyword>
<dbReference type="PANTHER" id="PTHR38788">
    <property type="entry name" value="CLR5 DOMAIN-CONTAINING PROTEIN"/>
    <property type="match status" value="1"/>
</dbReference>
<dbReference type="InterPro" id="IPR025676">
    <property type="entry name" value="Clr5_dom"/>
</dbReference>
<gene>
    <name evidence="6" type="ORF">CCUS01_16906</name>
</gene>
<organism evidence="6 7">
    <name type="scientific">Colletotrichum cuscutae</name>
    <dbReference type="NCBI Taxonomy" id="1209917"/>
    <lineage>
        <taxon>Eukaryota</taxon>
        <taxon>Fungi</taxon>
        <taxon>Dikarya</taxon>
        <taxon>Ascomycota</taxon>
        <taxon>Pezizomycotina</taxon>
        <taxon>Sordariomycetes</taxon>
        <taxon>Hypocreomycetidae</taxon>
        <taxon>Glomerellales</taxon>
        <taxon>Glomerellaceae</taxon>
        <taxon>Colletotrichum</taxon>
        <taxon>Colletotrichum acutatum species complex</taxon>
    </lineage>
</organism>
<sequence>MKPIQQIDDQVPERYSHDTEWRYSFSPKLTECKRKSRGMVYDWDAHEKLCFQLYINEKRSLEDIMVYLKMHHDFAPWSVLSLFIHLCSPMVFVVPLAGRTARSTSGKAYPRSTTEPALGSGPGPDPGKRAFQTQFRKWDFPSKQNPAHKNGRLVARVKELWERNLTQGEMLAVLREDGFDIKKRELIRVRTKNRWLLKAANGERSREGNGDEEEVVAGSGRREASVVTIDDGFGSRGGEGVVTPGTLTDREMLGSSLPGESEGDEDDDAVGGKVSNGNNSSNNRRKRRRLRAWEAASSHGSQHSIAPRFPSETTLDDAKAILGLETDVYRHVRVTFAQLCEEAGIVKKTIAGPERWEAVKTRLVRETPRLRAVMWDDEESGDVNGNSNSNSNSSNNRSSNNHESKKLALDVICTDITKRARTLEKRLTLAEAKNILGVNPEEARDLRAAFERILKREGLGCKSEAGPAQWAELKAEWEAGSELVRRVLAPPGDEGDEGDGGASSVHAHAHAEKVRALDVLAKDVMKRLRDDASRREQPQKRGVTQQTQLVRDDAKRQEDVQAIQIRAQPAQPEMADALEDEDDLGGGQYVDASQVSVPPSMGLVPGSGASQQPQMLMPTVSMQVQAAAAADPMGHSAARILSSALLGQPDMGLESHHMGSSLLLAADAQAAFVDQQYVQQYAVAAAAAAQQQQQQQQPVFHAPSSPLPQHQHPHPHPQPPSTTSIAVYLRLHPSSTFMATTTIWIATLSSHSVQELRHAAASKFPGAICLRLEGVLKDGKGGEMPLAIEQDGELAAYLAHLRGAAGGLGTPTFNVQLIPGWKT</sequence>
<dbReference type="EMBL" id="MPDP01000150">
    <property type="protein sequence ID" value="KAK1475199.1"/>
    <property type="molecule type" value="Genomic_DNA"/>
</dbReference>
<evidence type="ECO:0008006" key="8">
    <source>
        <dbReference type="Google" id="ProtNLM"/>
    </source>
</evidence>
<feature type="region of interest" description="Disordered" evidence="1">
    <location>
        <begin position="694"/>
        <end position="723"/>
    </location>
</feature>
<name>A0AAI9V8H2_9PEZI</name>
<evidence type="ECO:0000259" key="5">
    <source>
        <dbReference type="Pfam" id="PF24962"/>
    </source>
</evidence>
<evidence type="ECO:0000313" key="6">
    <source>
        <dbReference type="EMBL" id="KAK1475199.1"/>
    </source>
</evidence>
<feature type="compositionally biased region" description="Low complexity" evidence="1">
    <location>
        <begin position="561"/>
        <end position="572"/>
    </location>
</feature>
<comment type="caution">
    <text evidence="6">The sequence shown here is derived from an EMBL/GenBank/DDBJ whole genome shotgun (WGS) entry which is preliminary data.</text>
</comment>
<feature type="domain" description="DUF7767" evidence="5">
    <location>
        <begin position="722"/>
        <end position="818"/>
    </location>
</feature>
<dbReference type="AlphaFoldDB" id="A0AAI9V8H2"/>
<keyword evidence="2" id="KW-1133">Transmembrane helix</keyword>
<feature type="compositionally biased region" description="Basic and acidic residues" evidence="1">
    <location>
        <begin position="529"/>
        <end position="539"/>
    </location>
</feature>
<feature type="domain" description="Clr5" evidence="3">
    <location>
        <begin position="39"/>
        <end position="141"/>
    </location>
</feature>
<reference evidence="6" key="1">
    <citation type="submission" date="2016-11" db="EMBL/GenBank/DDBJ databases">
        <title>The genome sequence of Colletotrichum cuscutae.</title>
        <authorList>
            <person name="Baroncelli R."/>
        </authorList>
    </citation>
    <scope>NUCLEOTIDE SEQUENCE</scope>
    <source>
        <strain evidence="6">IMI 304802</strain>
    </source>
</reference>
<dbReference type="Pfam" id="PF24465">
    <property type="entry name" value="Tri-helical"/>
    <property type="match status" value="2"/>
</dbReference>
<dbReference type="PANTHER" id="PTHR38788:SF5">
    <property type="entry name" value="CLR5 DOMAIN-CONTAINING PROTEIN"/>
    <property type="match status" value="1"/>
</dbReference>
<evidence type="ECO:0000259" key="3">
    <source>
        <dbReference type="Pfam" id="PF14420"/>
    </source>
</evidence>
<feature type="domain" description="Tri-helical" evidence="4">
    <location>
        <begin position="432"/>
        <end position="531"/>
    </location>
</feature>
<dbReference type="InterPro" id="IPR057940">
    <property type="entry name" value="Tri-helical_dom"/>
</dbReference>